<comment type="similarity">
    <text evidence="1">Belongs to the TMA16 family.</text>
</comment>
<accession>A0AA39GBW7</accession>
<dbReference type="InterPro" id="IPR021346">
    <property type="entry name" value="Tma16"/>
</dbReference>
<dbReference type="InterPro" id="IPR038356">
    <property type="entry name" value="Tma16_sf"/>
</dbReference>
<protein>
    <recommendedName>
        <fullName evidence="4">Translation machinery-associated protein 16</fullName>
    </recommendedName>
</protein>
<reference evidence="2" key="1">
    <citation type="submission" date="2022-10" db="EMBL/GenBank/DDBJ databases">
        <title>Determination and structural analysis of whole genome sequence of Sarocladium strictum F4-1.</title>
        <authorList>
            <person name="Hu L."/>
            <person name="Jiang Y."/>
        </authorList>
    </citation>
    <scope>NUCLEOTIDE SEQUENCE</scope>
    <source>
        <strain evidence="2">F4-1</strain>
    </source>
</reference>
<dbReference type="Pfam" id="PF11176">
    <property type="entry name" value="Tma16"/>
    <property type="match status" value="1"/>
</dbReference>
<proteinExistence type="inferred from homology"/>
<dbReference type="GO" id="GO:0005634">
    <property type="term" value="C:nucleus"/>
    <property type="evidence" value="ECO:0007669"/>
    <property type="project" value="TreeGrafter"/>
</dbReference>
<dbReference type="Proteomes" id="UP001175261">
    <property type="component" value="Unassembled WGS sequence"/>
</dbReference>
<evidence type="ECO:0000313" key="2">
    <source>
        <dbReference type="EMBL" id="KAK0384435.1"/>
    </source>
</evidence>
<dbReference type="PANTHER" id="PTHR13349:SF2">
    <property type="entry name" value="TRANSLATION MACHINERY-ASSOCIATED PROTEIN 16"/>
    <property type="match status" value="1"/>
</dbReference>
<dbReference type="AlphaFoldDB" id="A0AA39GBW7"/>
<name>A0AA39GBW7_SARSR</name>
<organism evidence="2 3">
    <name type="scientific">Sarocladium strictum</name>
    <name type="common">Black bundle disease fungus</name>
    <name type="synonym">Acremonium strictum</name>
    <dbReference type="NCBI Taxonomy" id="5046"/>
    <lineage>
        <taxon>Eukaryota</taxon>
        <taxon>Fungi</taxon>
        <taxon>Dikarya</taxon>
        <taxon>Ascomycota</taxon>
        <taxon>Pezizomycotina</taxon>
        <taxon>Sordariomycetes</taxon>
        <taxon>Hypocreomycetidae</taxon>
        <taxon>Hypocreales</taxon>
        <taxon>Sarocladiaceae</taxon>
        <taxon>Sarocladium</taxon>
    </lineage>
</organism>
<dbReference type="EMBL" id="JAPDFR010000008">
    <property type="protein sequence ID" value="KAK0384435.1"/>
    <property type="molecule type" value="Genomic_DNA"/>
</dbReference>
<gene>
    <name evidence="2" type="ORF">NLU13_8521</name>
</gene>
<evidence type="ECO:0008006" key="4">
    <source>
        <dbReference type="Google" id="ProtNLM"/>
    </source>
</evidence>
<dbReference type="PANTHER" id="PTHR13349">
    <property type="entry name" value="TRANSLATION MACHINERY-ASSOCIATED PROTEIN 16"/>
    <property type="match status" value="1"/>
</dbReference>
<evidence type="ECO:0000256" key="1">
    <source>
        <dbReference type="ARBA" id="ARBA00034127"/>
    </source>
</evidence>
<comment type="caution">
    <text evidence="2">The sequence shown here is derived from an EMBL/GenBank/DDBJ whole genome shotgun (WGS) entry which is preliminary data.</text>
</comment>
<dbReference type="Gene3D" id="1.20.1440.170">
    <property type="entry name" value="Translation machinery-associated protein 16-like"/>
    <property type="match status" value="1"/>
</dbReference>
<sequence>MANTLAKTRKQIAKKRGTNNLVLHEKSRNTLRLHKAHVRDQRLEKLASARNKKEQPIADRVAYFQVNIKEKGGEPVDIPTVQELIEGYIAFAEEEHSEAKKERRPGRPASAKEDLMKMRLETLQKEHQQGFSLPDVTTTEGISALLLWEGNWSYLSNIPWIKVTKAGELRQSEFPSKGLI</sequence>
<keyword evidence="3" id="KW-1185">Reference proteome</keyword>
<evidence type="ECO:0000313" key="3">
    <source>
        <dbReference type="Proteomes" id="UP001175261"/>
    </source>
</evidence>